<evidence type="ECO:0000256" key="1">
    <source>
        <dbReference type="SAM" id="MobiDB-lite"/>
    </source>
</evidence>
<evidence type="ECO:0000313" key="3">
    <source>
        <dbReference type="Proteomes" id="UP000037822"/>
    </source>
</evidence>
<name>A0A0N1N4L8_9HYPH</name>
<gene>
    <name evidence="2" type="ORF">AE618_03200</name>
</gene>
<dbReference type="AlphaFoldDB" id="A0A0N1N4L8"/>
<protein>
    <submittedName>
        <fullName evidence="2">Uncharacterized protein</fullName>
    </submittedName>
</protein>
<feature type="region of interest" description="Disordered" evidence="1">
    <location>
        <begin position="1"/>
        <end position="103"/>
    </location>
</feature>
<accession>A0A0N1N4L8</accession>
<dbReference type="PATRIC" id="fig|1526658.3.peg.1249"/>
<organism evidence="2 3">
    <name type="scientific">Bosea vaviloviae</name>
    <dbReference type="NCBI Taxonomy" id="1526658"/>
    <lineage>
        <taxon>Bacteria</taxon>
        <taxon>Pseudomonadati</taxon>
        <taxon>Pseudomonadota</taxon>
        <taxon>Alphaproteobacteria</taxon>
        <taxon>Hyphomicrobiales</taxon>
        <taxon>Boseaceae</taxon>
        <taxon>Bosea</taxon>
    </lineage>
</organism>
<feature type="compositionally biased region" description="Low complexity" evidence="1">
    <location>
        <begin position="31"/>
        <end position="68"/>
    </location>
</feature>
<proteinExistence type="predicted"/>
<keyword evidence="3" id="KW-1185">Reference proteome</keyword>
<sequence>METPAAASAPAGVATPAPLPPTRPNDLSQQARDAVVRPPAAVTNVPRTAAAPAAAPAPAPVARAAAPRDPIADLINGADIRPPAEVRGVAQAKSATPRRSVEN</sequence>
<comment type="caution">
    <text evidence="2">The sequence shown here is derived from an EMBL/GenBank/DDBJ whole genome shotgun (WGS) entry which is preliminary data.</text>
</comment>
<dbReference type="EMBL" id="LGSZ01000019">
    <property type="protein sequence ID" value="KPH82503.1"/>
    <property type="molecule type" value="Genomic_DNA"/>
</dbReference>
<feature type="compositionally biased region" description="Low complexity" evidence="1">
    <location>
        <begin position="1"/>
        <end position="16"/>
    </location>
</feature>
<reference evidence="2 3" key="1">
    <citation type="submission" date="2015-07" db="EMBL/GenBank/DDBJ databases">
        <title>Whole genome sequencing of Bosea vaviloviae isolated from cave pool.</title>
        <authorList>
            <person name="Tan N.E.H."/>
            <person name="Lee Y.P."/>
            <person name="Gan H.M."/>
            <person name="Barton H."/>
            <person name="Savka M.A."/>
        </authorList>
    </citation>
    <scope>NUCLEOTIDE SEQUENCE [LARGE SCALE GENOMIC DNA]</scope>
    <source>
        <strain evidence="2 3">SD260</strain>
    </source>
</reference>
<evidence type="ECO:0000313" key="2">
    <source>
        <dbReference type="EMBL" id="KPH82503.1"/>
    </source>
</evidence>
<dbReference type="Proteomes" id="UP000037822">
    <property type="component" value="Unassembled WGS sequence"/>
</dbReference>